<dbReference type="PROSITE" id="PS00108">
    <property type="entry name" value="PROTEIN_KINASE_ST"/>
    <property type="match status" value="1"/>
</dbReference>
<dbReference type="CDD" id="cd14066">
    <property type="entry name" value="STKc_IRAK"/>
    <property type="match status" value="1"/>
</dbReference>
<evidence type="ECO:0000256" key="11">
    <source>
        <dbReference type="ARBA" id="ARBA00023136"/>
    </source>
</evidence>
<evidence type="ECO:0000256" key="13">
    <source>
        <dbReference type="PROSITE-ProRule" id="PRU10141"/>
    </source>
</evidence>
<evidence type="ECO:0000259" key="16">
    <source>
        <dbReference type="PROSITE" id="PS50011"/>
    </source>
</evidence>
<protein>
    <recommendedName>
        <fullName evidence="16">Protein kinase domain-containing protein</fullName>
    </recommendedName>
</protein>
<dbReference type="GO" id="GO:0051707">
    <property type="term" value="P:response to other organism"/>
    <property type="evidence" value="ECO:0007669"/>
    <property type="project" value="UniProtKB-ARBA"/>
</dbReference>
<dbReference type="PANTHER" id="PTHR46146">
    <property type="entry name" value="SERINE/THREONINE-PROTEIN KINASE-LIKE PROTEIN CCR4"/>
    <property type="match status" value="1"/>
</dbReference>
<sequence length="801" mass="88649">MKTQIVLCFHIFLTLFQTIHALGSGATLSISYENPTVCAIVVSKMNHFIQCFNQKSYGFILPKISYETISGGRNFFCGLSSGGTNLFCWDTINFSPKRVYYDENLPLREISVGNDHVCGIVNGRNRVYCWRVNKDFDRIVSNLTGFLTISSGIDFTCGILVDDNDKIINSLSNNVTVSGEIKCWGKNSILAKEIENQFRDFEMISINVGGHHVCGFNLNGDLICKGENSSGQLNFPFDLKESSQYSRFALGLDYSCAIKDSDKSVLCWGGRGIYSSNLTKNIEFETLIGGLNLVCGLITRNFSVMCWGPGWYGEGLLINHNLPIQNILPGVCVQSECKCGIVPRSQSLCFGIGNICTFCGVSSLIPPSLPPQSMSLCPQLTDSSPSTRTLKGMSKGLLVFAIVGSTGAFLGICGIIYGLYVCACLGRKKIHNLVQPTIADVGLRGSRRSNSSNSSAPRSLIVNRERSNRLMRLRSGPSSMKYVNRAEEFTIQELALATDDFAVQNKIGDGSFGVVYKGKLDDGREVAIKRGETGRNPNKCRDKRSSFYSELSFLSRVHHKHLVRLVGYCEERDERLLVYEYMKKGALYDHLHCQNYVQEGDCLVINSWKMRIKIALDAARGIEYLHNYAVPPIIHRDIKSSNILLDANWTARVSDFGLSLIPSKPEFKPTSTAGTLGYIDPEYYTMNVLTTKSDVYGFGVVLLELLTGKKAIFKDDNDGGTLVSVVDYAVPAISAGEMMMILDPRVKDTTPNELEAIELVAYITLHCVNLEGKDRPTMRNIVGNLECALNLCEDDSTLYDS</sequence>
<dbReference type="Gene3D" id="2.130.10.30">
    <property type="entry name" value="Regulator of chromosome condensation 1/beta-lactamase-inhibitor protein II"/>
    <property type="match status" value="1"/>
</dbReference>
<dbReference type="InterPro" id="IPR009091">
    <property type="entry name" value="RCC1/BLIP-II"/>
</dbReference>
<evidence type="ECO:0000256" key="3">
    <source>
        <dbReference type="ARBA" id="ARBA00022527"/>
    </source>
</evidence>
<dbReference type="InterPro" id="IPR017441">
    <property type="entry name" value="Protein_kinase_ATP_BS"/>
</dbReference>
<dbReference type="FunFam" id="1.10.510.10:FF:000468">
    <property type="entry name" value="PTI1-like tyrosine-protein kinase 3"/>
    <property type="match status" value="1"/>
</dbReference>
<reference evidence="17" key="1">
    <citation type="submission" date="2024-03" db="EMBL/GenBank/DDBJ databases">
        <title>WGS assembly of Saponaria officinalis var. Norfolk2.</title>
        <authorList>
            <person name="Jenkins J."/>
            <person name="Shu S."/>
            <person name="Grimwood J."/>
            <person name="Barry K."/>
            <person name="Goodstein D."/>
            <person name="Schmutz J."/>
            <person name="Leebens-Mack J."/>
            <person name="Osbourn A."/>
        </authorList>
    </citation>
    <scope>NUCLEOTIDE SEQUENCE [LARGE SCALE GENOMIC DNA]</scope>
    <source>
        <strain evidence="17">JIC</strain>
    </source>
</reference>
<keyword evidence="3" id="KW-0723">Serine/threonine-protein kinase</keyword>
<keyword evidence="10 14" id="KW-1133">Transmembrane helix</keyword>
<dbReference type="GO" id="GO:0042803">
    <property type="term" value="F:protein homodimerization activity"/>
    <property type="evidence" value="ECO:0007669"/>
    <property type="project" value="UniProtKB-ARBA"/>
</dbReference>
<keyword evidence="8" id="KW-0418">Kinase</keyword>
<keyword evidence="6 15" id="KW-0732">Signal</keyword>
<dbReference type="Gene3D" id="3.30.200.20">
    <property type="entry name" value="Phosphorylase Kinase, domain 1"/>
    <property type="match status" value="1"/>
</dbReference>
<evidence type="ECO:0000256" key="7">
    <source>
        <dbReference type="ARBA" id="ARBA00022741"/>
    </source>
</evidence>
<keyword evidence="12" id="KW-1015">Disulfide bond</keyword>
<dbReference type="SMART" id="SM00220">
    <property type="entry name" value="S_TKc"/>
    <property type="match status" value="1"/>
</dbReference>
<dbReference type="Proteomes" id="UP001443914">
    <property type="component" value="Unassembled WGS sequence"/>
</dbReference>
<keyword evidence="4" id="KW-0808">Transferase</keyword>
<dbReference type="EMBL" id="JBDFQZ010000010">
    <property type="protein sequence ID" value="KAK9683530.1"/>
    <property type="molecule type" value="Genomic_DNA"/>
</dbReference>
<keyword evidence="18" id="KW-1185">Reference proteome</keyword>
<feature type="signal peptide" evidence="15">
    <location>
        <begin position="1"/>
        <end position="21"/>
    </location>
</feature>
<keyword evidence="9 13" id="KW-0067">ATP-binding</keyword>
<evidence type="ECO:0000256" key="10">
    <source>
        <dbReference type="ARBA" id="ARBA00022989"/>
    </source>
</evidence>
<dbReference type="PROSITE" id="PS50011">
    <property type="entry name" value="PROTEIN_KINASE_DOM"/>
    <property type="match status" value="1"/>
</dbReference>
<evidence type="ECO:0000256" key="9">
    <source>
        <dbReference type="ARBA" id="ARBA00022840"/>
    </source>
</evidence>
<keyword evidence="5 14" id="KW-0812">Transmembrane</keyword>
<feature type="binding site" evidence="13">
    <location>
        <position position="529"/>
    </location>
    <ligand>
        <name>ATP</name>
        <dbReference type="ChEBI" id="CHEBI:30616"/>
    </ligand>
</feature>
<feature type="transmembrane region" description="Helical" evidence="14">
    <location>
        <begin position="397"/>
        <end position="420"/>
    </location>
</feature>
<dbReference type="Gene3D" id="1.10.510.10">
    <property type="entry name" value="Transferase(Phosphotransferase) domain 1"/>
    <property type="match status" value="1"/>
</dbReference>
<dbReference type="InterPro" id="IPR008271">
    <property type="entry name" value="Ser/Thr_kinase_AS"/>
</dbReference>
<feature type="chain" id="PRO_5043833590" description="Protein kinase domain-containing protein" evidence="15">
    <location>
        <begin position="22"/>
        <end position="801"/>
    </location>
</feature>
<dbReference type="GO" id="GO:0005524">
    <property type="term" value="F:ATP binding"/>
    <property type="evidence" value="ECO:0007669"/>
    <property type="project" value="UniProtKB-UniRule"/>
</dbReference>
<gene>
    <name evidence="17" type="ORF">RND81_10G148200</name>
</gene>
<evidence type="ECO:0000256" key="14">
    <source>
        <dbReference type="SAM" id="Phobius"/>
    </source>
</evidence>
<keyword evidence="2" id="KW-1003">Cell membrane</keyword>
<keyword evidence="7 13" id="KW-0547">Nucleotide-binding</keyword>
<name>A0AAW1I4L4_SAPOF</name>
<evidence type="ECO:0000256" key="12">
    <source>
        <dbReference type="ARBA" id="ARBA00023157"/>
    </source>
</evidence>
<dbReference type="InterPro" id="IPR000719">
    <property type="entry name" value="Prot_kinase_dom"/>
</dbReference>
<evidence type="ECO:0000313" key="17">
    <source>
        <dbReference type="EMBL" id="KAK9683530.1"/>
    </source>
</evidence>
<accession>A0AAW1I4L4</accession>
<proteinExistence type="predicted"/>
<feature type="domain" description="Protein kinase" evidence="16">
    <location>
        <begin position="501"/>
        <end position="789"/>
    </location>
</feature>
<dbReference type="SUPFAM" id="SSF50985">
    <property type="entry name" value="RCC1/BLIP-II"/>
    <property type="match status" value="1"/>
</dbReference>
<evidence type="ECO:0000256" key="1">
    <source>
        <dbReference type="ARBA" id="ARBA00004162"/>
    </source>
</evidence>
<dbReference type="AlphaFoldDB" id="A0AAW1I4L4"/>
<dbReference type="GO" id="GO:0004674">
    <property type="term" value="F:protein serine/threonine kinase activity"/>
    <property type="evidence" value="ECO:0007669"/>
    <property type="project" value="UniProtKB-KW"/>
</dbReference>
<dbReference type="Pfam" id="PF00069">
    <property type="entry name" value="Pkinase"/>
    <property type="match status" value="1"/>
</dbReference>
<comment type="subcellular location">
    <subcellularLocation>
        <location evidence="1">Cell membrane</location>
        <topology evidence="1">Single-pass membrane protein</topology>
    </subcellularLocation>
</comment>
<organism evidence="17 18">
    <name type="scientific">Saponaria officinalis</name>
    <name type="common">Common soapwort</name>
    <name type="synonym">Lychnis saponaria</name>
    <dbReference type="NCBI Taxonomy" id="3572"/>
    <lineage>
        <taxon>Eukaryota</taxon>
        <taxon>Viridiplantae</taxon>
        <taxon>Streptophyta</taxon>
        <taxon>Embryophyta</taxon>
        <taxon>Tracheophyta</taxon>
        <taxon>Spermatophyta</taxon>
        <taxon>Magnoliopsida</taxon>
        <taxon>eudicotyledons</taxon>
        <taxon>Gunneridae</taxon>
        <taxon>Pentapetalae</taxon>
        <taxon>Caryophyllales</taxon>
        <taxon>Caryophyllaceae</taxon>
        <taxon>Caryophylleae</taxon>
        <taxon>Saponaria</taxon>
    </lineage>
</organism>
<keyword evidence="11 14" id="KW-0472">Membrane</keyword>
<evidence type="ECO:0000256" key="5">
    <source>
        <dbReference type="ARBA" id="ARBA00022692"/>
    </source>
</evidence>
<dbReference type="PANTHER" id="PTHR46146:SF3">
    <property type="entry name" value="SERINE_THREONINE-PROTEIN KINASE-LIKE PROTEIN CCR3-RELATED"/>
    <property type="match status" value="1"/>
</dbReference>
<dbReference type="InterPro" id="IPR011009">
    <property type="entry name" value="Kinase-like_dom_sf"/>
</dbReference>
<evidence type="ECO:0000256" key="2">
    <source>
        <dbReference type="ARBA" id="ARBA00022475"/>
    </source>
</evidence>
<dbReference type="GO" id="GO:0005886">
    <property type="term" value="C:plasma membrane"/>
    <property type="evidence" value="ECO:0007669"/>
    <property type="project" value="UniProtKB-SubCell"/>
</dbReference>
<dbReference type="PROSITE" id="PS00107">
    <property type="entry name" value="PROTEIN_KINASE_ATP"/>
    <property type="match status" value="1"/>
</dbReference>
<dbReference type="SUPFAM" id="SSF56112">
    <property type="entry name" value="Protein kinase-like (PK-like)"/>
    <property type="match status" value="1"/>
</dbReference>
<dbReference type="FunFam" id="3.30.200.20:FF:000039">
    <property type="entry name" value="receptor-like protein kinase FERONIA"/>
    <property type="match status" value="1"/>
</dbReference>
<evidence type="ECO:0000256" key="6">
    <source>
        <dbReference type="ARBA" id="ARBA00022729"/>
    </source>
</evidence>
<evidence type="ECO:0000256" key="4">
    <source>
        <dbReference type="ARBA" id="ARBA00022679"/>
    </source>
</evidence>
<evidence type="ECO:0000256" key="15">
    <source>
        <dbReference type="SAM" id="SignalP"/>
    </source>
</evidence>
<evidence type="ECO:0000256" key="8">
    <source>
        <dbReference type="ARBA" id="ARBA00022777"/>
    </source>
</evidence>
<comment type="caution">
    <text evidence="17">The sequence shown here is derived from an EMBL/GenBank/DDBJ whole genome shotgun (WGS) entry which is preliminary data.</text>
</comment>
<evidence type="ECO:0000313" key="18">
    <source>
        <dbReference type="Proteomes" id="UP001443914"/>
    </source>
</evidence>